<accession>A0A367EXM1</accession>
<dbReference type="AlphaFoldDB" id="A0A367EXM1"/>
<protein>
    <submittedName>
        <fullName evidence="1">Uncharacterized protein</fullName>
    </submittedName>
</protein>
<name>A0A367EXM1_9ACTN</name>
<organism evidence="1 2">
    <name type="scientific">Sphaerisporangium album</name>
    <dbReference type="NCBI Taxonomy" id="509200"/>
    <lineage>
        <taxon>Bacteria</taxon>
        <taxon>Bacillati</taxon>
        <taxon>Actinomycetota</taxon>
        <taxon>Actinomycetes</taxon>
        <taxon>Streptosporangiales</taxon>
        <taxon>Streptosporangiaceae</taxon>
        <taxon>Sphaerisporangium</taxon>
    </lineage>
</organism>
<dbReference type="EMBL" id="QOIL01000027">
    <property type="protein sequence ID" value="RCG22823.1"/>
    <property type="molecule type" value="Genomic_DNA"/>
</dbReference>
<evidence type="ECO:0000313" key="2">
    <source>
        <dbReference type="Proteomes" id="UP000253094"/>
    </source>
</evidence>
<keyword evidence="2" id="KW-1185">Reference proteome</keyword>
<dbReference type="Proteomes" id="UP000253094">
    <property type="component" value="Unassembled WGS sequence"/>
</dbReference>
<comment type="caution">
    <text evidence="1">The sequence shown here is derived from an EMBL/GenBank/DDBJ whole genome shotgun (WGS) entry which is preliminary data.</text>
</comment>
<sequence>MKTFQEVQRVVMEALTSLLAQDPEAAAEGVGMANRAFVVGTVEHALNSHRSWRTVVTVHGEPVLVLVRKRLW</sequence>
<reference evidence="1 2" key="1">
    <citation type="submission" date="2018-06" db="EMBL/GenBank/DDBJ databases">
        <title>Sphaerisporangium craniellae sp. nov., isolated from a marine sponge in the South China Sea.</title>
        <authorList>
            <person name="Li L."/>
        </authorList>
    </citation>
    <scope>NUCLEOTIDE SEQUENCE [LARGE SCALE GENOMIC DNA]</scope>
    <source>
        <strain evidence="1 2">CCTCC AA 208026</strain>
    </source>
</reference>
<proteinExistence type="predicted"/>
<evidence type="ECO:0000313" key="1">
    <source>
        <dbReference type="EMBL" id="RCG22823.1"/>
    </source>
</evidence>
<gene>
    <name evidence="1" type="ORF">DQ384_35120</name>
</gene>